<evidence type="ECO:0000259" key="2">
    <source>
        <dbReference type="Pfam" id="PF13966"/>
    </source>
</evidence>
<dbReference type="InterPro" id="IPR044730">
    <property type="entry name" value="RNase_H-like_dom_plant"/>
</dbReference>
<feature type="domain" description="Reverse transcriptase zinc-binding" evidence="2">
    <location>
        <begin position="40"/>
        <end position="126"/>
    </location>
</feature>
<accession>A0AAV0CIZ9</accession>
<dbReference type="GO" id="GO:0003676">
    <property type="term" value="F:nucleic acid binding"/>
    <property type="evidence" value="ECO:0007669"/>
    <property type="project" value="InterPro"/>
</dbReference>
<proteinExistence type="predicted"/>
<comment type="caution">
    <text evidence="3">The sequence shown here is derived from an EMBL/GenBank/DDBJ whole genome shotgun (WGS) entry which is preliminary data.</text>
</comment>
<dbReference type="SUPFAM" id="SSF53098">
    <property type="entry name" value="Ribonuclease H-like"/>
    <property type="match status" value="1"/>
</dbReference>
<dbReference type="PANTHER" id="PTHR47074:SF11">
    <property type="entry name" value="REVERSE TRANSCRIPTASE-LIKE PROTEIN"/>
    <property type="match status" value="1"/>
</dbReference>
<dbReference type="InterPro" id="IPR052929">
    <property type="entry name" value="RNase_H-like_EbsB-rel"/>
</dbReference>
<dbReference type="CDD" id="cd06222">
    <property type="entry name" value="RNase_H_like"/>
    <property type="match status" value="1"/>
</dbReference>
<evidence type="ECO:0000313" key="3">
    <source>
        <dbReference type="EMBL" id="CAH9075972.1"/>
    </source>
</evidence>
<gene>
    <name evidence="3" type="ORF">CEPIT_LOCUS5722</name>
</gene>
<feature type="domain" description="RNase H type-1" evidence="1">
    <location>
        <begin position="229"/>
        <end position="348"/>
    </location>
</feature>
<dbReference type="EMBL" id="CAMAPF010000030">
    <property type="protein sequence ID" value="CAH9075972.1"/>
    <property type="molecule type" value="Genomic_DNA"/>
</dbReference>
<protein>
    <recommendedName>
        <fullName evidence="5">RNase H type-1 domain-containing protein</fullName>
    </recommendedName>
</protein>
<dbReference type="GO" id="GO:0004523">
    <property type="term" value="F:RNA-DNA hybrid ribonuclease activity"/>
    <property type="evidence" value="ECO:0007669"/>
    <property type="project" value="InterPro"/>
</dbReference>
<evidence type="ECO:0008006" key="5">
    <source>
        <dbReference type="Google" id="ProtNLM"/>
    </source>
</evidence>
<dbReference type="InterPro" id="IPR026960">
    <property type="entry name" value="RVT-Znf"/>
</dbReference>
<reference evidence="3" key="1">
    <citation type="submission" date="2022-07" db="EMBL/GenBank/DDBJ databases">
        <authorList>
            <person name="Macas J."/>
            <person name="Novak P."/>
            <person name="Neumann P."/>
        </authorList>
    </citation>
    <scope>NUCLEOTIDE SEQUENCE</scope>
</reference>
<dbReference type="Gene3D" id="3.30.420.10">
    <property type="entry name" value="Ribonuclease H-like superfamily/Ribonuclease H"/>
    <property type="match status" value="1"/>
</dbReference>
<dbReference type="Pfam" id="PF13966">
    <property type="entry name" value="zf-RVT"/>
    <property type="match status" value="1"/>
</dbReference>
<dbReference type="InterPro" id="IPR012337">
    <property type="entry name" value="RNaseH-like_sf"/>
</dbReference>
<dbReference type="InterPro" id="IPR002156">
    <property type="entry name" value="RNaseH_domain"/>
</dbReference>
<evidence type="ECO:0000313" key="4">
    <source>
        <dbReference type="Proteomes" id="UP001152523"/>
    </source>
</evidence>
<name>A0AAV0CIZ9_9ASTE</name>
<sequence length="377" mass="43007">MDILNDILDDRDVDLIRRIPLSLRPVSDVKQWRWGEDGRFSVKSCYRRIVGEINPVNWTGWTEMWNWKIPRKIKIFFWQVCSGCLPTKDLLRARQVNCSGNCGLCGSAGESLLHIFKLCPVAQEAWRTAARSWTSYGGDNFMEQLKIEFQSRRKESLEVLIGGCWALWCERNRRVWQRVSSSAKVFMDRAHYFISGWKQAQFEKGRRPAAVAVAPTNWRRPAPGRLKLNVDAAVRSDRCGLGWCLRDEDGNFVAGTAMPWPGILSSLEAELIAIREALSWLQGTGWQSVEVESDASRAISEIKKHTSFSSFGLIAEDIRELATNFANISFFFTRRSANKLAHSIAKAACSMSYSCSWFYVIPSFLSCIFYNDLINKS</sequence>
<evidence type="ECO:0000259" key="1">
    <source>
        <dbReference type="Pfam" id="PF13456"/>
    </source>
</evidence>
<organism evidence="3 4">
    <name type="scientific">Cuscuta epithymum</name>
    <dbReference type="NCBI Taxonomy" id="186058"/>
    <lineage>
        <taxon>Eukaryota</taxon>
        <taxon>Viridiplantae</taxon>
        <taxon>Streptophyta</taxon>
        <taxon>Embryophyta</taxon>
        <taxon>Tracheophyta</taxon>
        <taxon>Spermatophyta</taxon>
        <taxon>Magnoliopsida</taxon>
        <taxon>eudicotyledons</taxon>
        <taxon>Gunneridae</taxon>
        <taxon>Pentapetalae</taxon>
        <taxon>asterids</taxon>
        <taxon>lamiids</taxon>
        <taxon>Solanales</taxon>
        <taxon>Convolvulaceae</taxon>
        <taxon>Cuscuteae</taxon>
        <taxon>Cuscuta</taxon>
        <taxon>Cuscuta subgen. Cuscuta</taxon>
    </lineage>
</organism>
<dbReference type="Proteomes" id="UP001152523">
    <property type="component" value="Unassembled WGS sequence"/>
</dbReference>
<dbReference type="PANTHER" id="PTHR47074">
    <property type="entry name" value="BNAC02G40300D PROTEIN"/>
    <property type="match status" value="1"/>
</dbReference>
<dbReference type="AlphaFoldDB" id="A0AAV0CIZ9"/>
<dbReference type="InterPro" id="IPR036397">
    <property type="entry name" value="RNaseH_sf"/>
</dbReference>
<keyword evidence="4" id="KW-1185">Reference proteome</keyword>
<dbReference type="Pfam" id="PF13456">
    <property type="entry name" value="RVT_3"/>
    <property type="match status" value="1"/>
</dbReference>